<keyword evidence="6" id="KW-0809">Transit peptide</keyword>
<evidence type="ECO:0000256" key="6">
    <source>
        <dbReference type="ARBA" id="ARBA00022946"/>
    </source>
</evidence>
<comment type="subcellular location">
    <subcellularLocation>
        <location evidence="1">Mitochondrion</location>
    </subcellularLocation>
</comment>
<dbReference type="InterPro" id="IPR051034">
    <property type="entry name" value="Mito_Enoyl-ACP_Reductase"/>
</dbReference>
<dbReference type="SMART" id="SM00829">
    <property type="entry name" value="PKS_ER"/>
    <property type="match status" value="1"/>
</dbReference>
<reference evidence="15" key="1">
    <citation type="submission" date="2025-08" db="UniProtKB">
        <authorList>
            <consortium name="Ensembl"/>
        </authorList>
    </citation>
    <scope>IDENTIFICATION</scope>
</reference>
<dbReference type="Ensembl" id="ENSDCDT00010032345.1">
    <property type="protein sequence ID" value="ENSDCDP00010026182.1"/>
    <property type="gene ID" value="ENSDCDG00010016519.1"/>
</dbReference>
<dbReference type="InterPro" id="IPR020843">
    <property type="entry name" value="ER"/>
</dbReference>
<organism evidence="15 16">
    <name type="scientific">Denticeps clupeoides</name>
    <name type="common">denticle herring</name>
    <dbReference type="NCBI Taxonomy" id="299321"/>
    <lineage>
        <taxon>Eukaryota</taxon>
        <taxon>Metazoa</taxon>
        <taxon>Chordata</taxon>
        <taxon>Craniata</taxon>
        <taxon>Vertebrata</taxon>
        <taxon>Euteleostomi</taxon>
        <taxon>Actinopterygii</taxon>
        <taxon>Neopterygii</taxon>
        <taxon>Teleostei</taxon>
        <taxon>Clupei</taxon>
        <taxon>Clupeiformes</taxon>
        <taxon>Denticipitoidei</taxon>
        <taxon>Denticipitidae</taxon>
        <taxon>Denticeps</taxon>
    </lineage>
</organism>
<keyword evidence="8" id="KW-0443">Lipid metabolism</keyword>
<keyword evidence="5" id="KW-0521">NADP</keyword>
<comment type="similarity">
    <text evidence="2">Belongs to the zinc-containing alcohol dehydrogenase family. Quinone oxidoreductase subfamily.</text>
</comment>
<reference evidence="15" key="2">
    <citation type="submission" date="2025-09" db="UniProtKB">
        <authorList>
            <consortium name="Ensembl"/>
        </authorList>
    </citation>
    <scope>IDENTIFICATION</scope>
</reference>
<keyword evidence="9" id="KW-0496">Mitochondrion</keyword>
<accession>A0AAY4BZV1</accession>
<dbReference type="CDD" id="cd08290">
    <property type="entry name" value="ETR"/>
    <property type="match status" value="1"/>
</dbReference>
<dbReference type="EC" id="1.3.1.104" evidence="11"/>
<name>A0AAY4BZV1_9TELE</name>
<keyword evidence="4" id="KW-0276">Fatty acid metabolism</keyword>
<dbReference type="PANTHER" id="PTHR43981">
    <property type="entry name" value="ENOYL-[ACYL-CARRIER-PROTEIN] REDUCTASE, MITOCHONDRIAL"/>
    <property type="match status" value="1"/>
</dbReference>
<dbReference type="InterPro" id="IPR013154">
    <property type="entry name" value="ADH-like_N"/>
</dbReference>
<evidence type="ECO:0000256" key="11">
    <source>
        <dbReference type="ARBA" id="ARBA00038963"/>
    </source>
</evidence>
<evidence type="ECO:0000256" key="9">
    <source>
        <dbReference type="ARBA" id="ARBA00023128"/>
    </source>
</evidence>
<dbReference type="AlphaFoldDB" id="A0AAY4BZV1"/>
<evidence type="ECO:0000256" key="3">
    <source>
        <dbReference type="ARBA" id="ARBA00022516"/>
    </source>
</evidence>
<evidence type="ECO:0000256" key="13">
    <source>
        <dbReference type="ARBA" id="ARBA00042123"/>
    </source>
</evidence>
<dbReference type="GO" id="GO:0141148">
    <property type="term" value="F:enoyl-[acyl-carrier-protein] reductase (NADPH) activity"/>
    <property type="evidence" value="ECO:0007669"/>
    <property type="project" value="UniProtKB-EC"/>
</dbReference>
<dbReference type="PANTHER" id="PTHR43981:SF4">
    <property type="entry name" value="ENOYL-[ACYL-CARRIER-PROTEIN] REDUCTASE, MITOCHONDRIAL-LIKE"/>
    <property type="match status" value="1"/>
</dbReference>
<dbReference type="SUPFAM" id="SSF50129">
    <property type="entry name" value="GroES-like"/>
    <property type="match status" value="1"/>
</dbReference>
<dbReference type="Gene3D" id="3.40.50.720">
    <property type="entry name" value="NAD(P)-binding Rossmann-like Domain"/>
    <property type="match status" value="1"/>
</dbReference>
<evidence type="ECO:0000256" key="10">
    <source>
        <dbReference type="ARBA" id="ARBA00023160"/>
    </source>
</evidence>
<evidence type="ECO:0000256" key="8">
    <source>
        <dbReference type="ARBA" id="ARBA00023098"/>
    </source>
</evidence>
<dbReference type="Pfam" id="PF08240">
    <property type="entry name" value="ADH_N"/>
    <property type="match status" value="1"/>
</dbReference>
<dbReference type="SUPFAM" id="SSF51735">
    <property type="entry name" value="NAD(P)-binding Rossmann-fold domains"/>
    <property type="match status" value="1"/>
</dbReference>
<protein>
    <recommendedName>
        <fullName evidence="12">Enoyl-[acyl-carrier-protein] reductase, mitochondrial</fullName>
        <ecNumber evidence="11">1.3.1.104</ecNumber>
    </recommendedName>
    <alternativeName>
        <fullName evidence="13">2-enoyl thioester reductase</fullName>
    </alternativeName>
</protein>
<keyword evidence="16" id="KW-1185">Reference proteome</keyword>
<evidence type="ECO:0000256" key="4">
    <source>
        <dbReference type="ARBA" id="ARBA00022832"/>
    </source>
</evidence>
<keyword evidence="7" id="KW-0560">Oxidoreductase</keyword>
<evidence type="ECO:0000256" key="5">
    <source>
        <dbReference type="ARBA" id="ARBA00022857"/>
    </source>
</evidence>
<dbReference type="GO" id="GO:0006633">
    <property type="term" value="P:fatty acid biosynthetic process"/>
    <property type="evidence" value="ECO:0007669"/>
    <property type="project" value="UniProtKB-KW"/>
</dbReference>
<evidence type="ECO:0000259" key="14">
    <source>
        <dbReference type="SMART" id="SM00829"/>
    </source>
</evidence>
<feature type="domain" description="Enoyl reductase (ER)" evidence="14">
    <location>
        <begin position="1"/>
        <end position="251"/>
    </location>
</feature>
<dbReference type="Proteomes" id="UP000694580">
    <property type="component" value="Unplaced"/>
</dbReference>
<evidence type="ECO:0000256" key="7">
    <source>
        <dbReference type="ARBA" id="ARBA00023002"/>
    </source>
</evidence>
<evidence type="ECO:0000313" key="16">
    <source>
        <dbReference type="Proteomes" id="UP000694580"/>
    </source>
</evidence>
<sequence length="253" mass="27423">MERLVLPEVGRRSVQLRVLAAPVNPADVNMIQGTYPILPEFPAVGGNEGVGDVLEVGHEVTSLSAGDWVIPVDTGFGGRSKRSYLLPVPRDISLLGAVTIGVNPCTAYRMLHDFQPLSPGSTVIQNGANSGVGQVVIQIAAAMGLGTINVIRERVRKAPYACHFVGLDTLLLNRRPQSHLLPFQGNAKENLSLPCVCVSVDVHQLKTMLDNLCELVRCGRLSPPKCVLLPVEYYRQALQATVQTQRQKNVTLM</sequence>
<evidence type="ECO:0000256" key="1">
    <source>
        <dbReference type="ARBA" id="ARBA00004173"/>
    </source>
</evidence>
<keyword evidence="3" id="KW-0444">Lipid biosynthesis</keyword>
<dbReference type="InterPro" id="IPR036291">
    <property type="entry name" value="NAD(P)-bd_dom_sf"/>
</dbReference>
<dbReference type="GeneTree" id="ENSGT00940000156592"/>
<proteinExistence type="inferred from homology"/>
<evidence type="ECO:0000256" key="12">
    <source>
        <dbReference type="ARBA" id="ARBA00041058"/>
    </source>
</evidence>
<evidence type="ECO:0000313" key="15">
    <source>
        <dbReference type="Ensembl" id="ENSDCDP00010026182.1"/>
    </source>
</evidence>
<evidence type="ECO:0000256" key="2">
    <source>
        <dbReference type="ARBA" id="ARBA00010371"/>
    </source>
</evidence>
<keyword evidence="10" id="KW-0275">Fatty acid biosynthesis</keyword>
<gene>
    <name evidence="15" type="primary">LOC114773661</name>
</gene>
<dbReference type="InterPro" id="IPR011032">
    <property type="entry name" value="GroES-like_sf"/>
</dbReference>
<dbReference type="GO" id="GO:0005739">
    <property type="term" value="C:mitochondrion"/>
    <property type="evidence" value="ECO:0007669"/>
    <property type="project" value="UniProtKB-SubCell"/>
</dbReference>
<dbReference type="Gene3D" id="3.90.180.10">
    <property type="entry name" value="Medium-chain alcohol dehydrogenases, catalytic domain"/>
    <property type="match status" value="1"/>
</dbReference>